<dbReference type="InterPro" id="IPR033433">
    <property type="entry name" value="GtaA_N"/>
</dbReference>
<dbReference type="Pfam" id="PF17168">
    <property type="entry name" value="DUF5127"/>
    <property type="match status" value="1"/>
</dbReference>
<dbReference type="Proteomes" id="UP000500953">
    <property type="component" value="Chromosome"/>
</dbReference>
<evidence type="ECO:0000313" key="4">
    <source>
        <dbReference type="Proteomes" id="UP000500953"/>
    </source>
</evidence>
<feature type="domain" description="Glutaminase A N-terminal" evidence="2">
    <location>
        <begin position="76"/>
        <end position="303"/>
    </location>
</feature>
<evidence type="ECO:0000313" key="3">
    <source>
        <dbReference type="EMBL" id="QIS18808.1"/>
    </source>
</evidence>
<reference evidence="3 4" key="1">
    <citation type="journal article" date="2019" name="ACS Chem. Biol.">
        <title>Identification and Mobilization of a Cryptic Antibiotic Biosynthesis Gene Locus from a Human-Pathogenic Nocardia Isolate.</title>
        <authorList>
            <person name="Herisse M."/>
            <person name="Ishida K."/>
            <person name="Porter J.L."/>
            <person name="Howden B."/>
            <person name="Hertweck C."/>
            <person name="Stinear T.P."/>
            <person name="Pidot S.J."/>
        </authorList>
    </citation>
    <scope>NUCLEOTIDE SEQUENCE [LARGE SCALE GENOMIC DNA]</scope>
    <source>
        <strain evidence="3 4">AUSMDU00012715</strain>
    </source>
</reference>
<gene>
    <name evidence="3" type="ORF">F6W96_11390</name>
</gene>
<accession>A0A6G9YZY8</accession>
<dbReference type="PANTHER" id="PTHR31987:SF1">
    <property type="entry name" value="GLUTAMINASE A"/>
    <property type="match status" value="1"/>
</dbReference>
<proteinExistence type="predicted"/>
<dbReference type="PANTHER" id="PTHR31987">
    <property type="entry name" value="GLUTAMINASE A-RELATED"/>
    <property type="match status" value="1"/>
</dbReference>
<dbReference type="InterPro" id="IPR052743">
    <property type="entry name" value="Glutaminase_GtaA"/>
</dbReference>
<dbReference type="EMBL" id="CP046173">
    <property type="protein sequence ID" value="QIS18808.1"/>
    <property type="molecule type" value="Genomic_DNA"/>
</dbReference>
<feature type="domain" description="Glutaminase A central" evidence="1">
    <location>
        <begin position="316"/>
        <end position="660"/>
    </location>
</feature>
<dbReference type="InterPro" id="IPR032514">
    <property type="entry name" value="GtaA_central"/>
</dbReference>
<name>A0A6G9YZY8_9NOCA</name>
<protein>
    <submittedName>
        <fullName evidence="3">DUF5127 domain-containing protein</fullName>
    </submittedName>
</protein>
<evidence type="ECO:0000259" key="2">
    <source>
        <dbReference type="Pfam" id="PF17168"/>
    </source>
</evidence>
<dbReference type="AlphaFoldDB" id="A0A6G9YZY8"/>
<sequence>MPVRPPATPLVVRSPYLSTWLAGDTLAGQWPTFWAGQVTAITGIVRIDGVASLFAGAPGSPTLPVLQQVSLTVTATQSIYRFDGGGIELTVTFLSPVSPNDLQRQSVPMSYITVTAASTDGNPHNVAVYLDISGEWAHGDRNRSIDWTAQSVGSQFALSFAPTAPTVLAESADQASWGTVVFATDADPRLTWQIAEDTVARTAGAAGPLPDTAEPGPRGINDRWPVFAFGRDLGTLAPGTPSPAMVVTIGHVRTPAISSLGTPLDPWWRTYWSDWPDMLTWFRADYAAALDEANGLDARIASDAERVFGAGTSTAEQYAALCALALRQAIGGTELVDRDGAPWAMLKEISSDGNVSTVDVVYPASPVFLYLGPNYLRLLLDPLLDYVRAGHWPQPFAPHDLGASYPNATGHNDGGGENMPVEESANLLIMSAALIGRLPADRTTALLTEYYQVLRGWAEYLVPNALDPGLQNQTDDFAGPIAHCSNLALKGILGIGAMSLIAQAVGNTDDRTRYDSLARDYITQWATKSQDPTEPHLQLAYDDPGTWSLKYNGYADRMLGLNLVPRQVITQEAAWYVARANDDGVPLDNRHTYTKADWELWTAAFLTDEPAARDLLAQRVFRFADTTGDRVPLTDWYDTVSGGRVGFAARPVVGGFFALLTLLDQSSSGA</sequence>
<organism evidence="3 4">
    <name type="scientific">Nocardia terpenica</name>
    <dbReference type="NCBI Taxonomy" id="455432"/>
    <lineage>
        <taxon>Bacteria</taxon>
        <taxon>Bacillati</taxon>
        <taxon>Actinomycetota</taxon>
        <taxon>Actinomycetes</taxon>
        <taxon>Mycobacteriales</taxon>
        <taxon>Nocardiaceae</taxon>
        <taxon>Nocardia</taxon>
    </lineage>
</organism>
<evidence type="ECO:0000259" key="1">
    <source>
        <dbReference type="Pfam" id="PF16335"/>
    </source>
</evidence>
<dbReference type="Pfam" id="PF16335">
    <property type="entry name" value="GtaA_6_Hairpin"/>
    <property type="match status" value="1"/>
</dbReference>